<evidence type="ECO:0000256" key="5">
    <source>
        <dbReference type="ARBA" id="ARBA00022989"/>
    </source>
</evidence>
<dbReference type="InterPro" id="IPR011922">
    <property type="entry name" value="Cell_div_FtsL"/>
</dbReference>
<keyword evidence="11" id="KW-1185">Reference proteome</keyword>
<evidence type="ECO:0000313" key="10">
    <source>
        <dbReference type="EMBL" id="PPE68178.1"/>
    </source>
</evidence>
<comment type="similarity">
    <text evidence="8">Belongs to the FtsL family.</text>
</comment>
<evidence type="ECO:0000256" key="7">
    <source>
        <dbReference type="ARBA" id="ARBA00023306"/>
    </source>
</evidence>
<comment type="function">
    <text evidence="8">Essential cell division protein. May link together the upstream cell division proteins, which are predominantly cytoplasmic, with the downstream cell division proteins, which are predominantly periplasmic.</text>
</comment>
<dbReference type="EMBL" id="PSNX01000001">
    <property type="protein sequence ID" value="PPE68178.1"/>
    <property type="molecule type" value="Genomic_DNA"/>
</dbReference>
<dbReference type="GO" id="GO:0032153">
    <property type="term" value="C:cell division site"/>
    <property type="evidence" value="ECO:0007669"/>
    <property type="project" value="UniProtKB-UniRule"/>
</dbReference>
<evidence type="ECO:0000313" key="11">
    <source>
        <dbReference type="Proteomes" id="UP000238605"/>
    </source>
</evidence>
<evidence type="ECO:0000256" key="2">
    <source>
        <dbReference type="ARBA" id="ARBA00022475"/>
    </source>
</evidence>
<keyword evidence="7 8" id="KW-0131">Cell cycle</keyword>
<protein>
    <recommendedName>
        <fullName evidence="8 9">Cell division protein FtsL</fullName>
    </recommendedName>
</protein>
<sequence length="98" mass="11104">MTRLNVLLFVALVASGLYLVHVSYQARRLFTQVERAQAEERALDVAHEQLQLEKRTQATPLRVEKVARERLQMRTPTAAVTQYVQYEGAASAEHGARP</sequence>
<evidence type="ECO:0000256" key="8">
    <source>
        <dbReference type="HAMAP-Rule" id="MF_00910"/>
    </source>
</evidence>
<keyword evidence="3 8" id="KW-0132">Cell division</keyword>
<evidence type="ECO:0000256" key="9">
    <source>
        <dbReference type="NCBIfam" id="TIGR02209"/>
    </source>
</evidence>
<dbReference type="AlphaFoldDB" id="A0A2S5SZX4"/>
<keyword evidence="5 8" id="KW-1133">Transmembrane helix</keyword>
<dbReference type="GO" id="GO:0043093">
    <property type="term" value="P:FtsZ-dependent cytokinesis"/>
    <property type="evidence" value="ECO:0007669"/>
    <property type="project" value="UniProtKB-UniRule"/>
</dbReference>
<name>A0A2S5SZX4_9BURK</name>
<comment type="caution">
    <text evidence="10">The sequence shown here is derived from an EMBL/GenBank/DDBJ whole genome shotgun (WGS) entry which is preliminary data.</text>
</comment>
<keyword evidence="8" id="KW-0997">Cell inner membrane</keyword>
<evidence type="ECO:0000256" key="3">
    <source>
        <dbReference type="ARBA" id="ARBA00022618"/>
    </source>
</evidence>
<proteinExistence type="inferred from homology"/>
<dbReference type="Pfam" id="PF04999">
    <property type="entry name" value="FtsL"/>
    <property type="match status" value="1"/>
</dbReference>
<dbReference type="PANTHER" id="PTHR37479:SF1">
    <property type="entry name" value="CELL DIVISION PROTEIN FTSL"/>
    <property type="match status" value="1"/>
</dbReference>
<keyword evidence="4 8" id="KW-0812">Transmembrane</keyword>
<dbReference type="PANTHER" id="PTHR37479">
    <property type="entry name" value="CELL DIVISION PROTEIN FTSL"/>
    <property type="match status" value="1"/>
</dbReference>
<dbReference type="HAMAP" id="MF_00910">
    <property type="entry name" value="FtsL"/>
    <property type="match status" value="1"/>
</dbReference>
<comment type="subunit">
    <text evidence="8">Part of a complex composed of FtsB, FtsL and FtsQ.</text>
</comment>
<evidence type="ECO:0000256" key="1">
    <source>
        <dbReference type="ARBA" id="ARBA00004401"/>
    </source>
</evidence>
<organism evidence="10 11">
    <name type="scientific">Caldimonas caldifontis</name>
    <dbReference type="NCBI Taxonomy" id="1452508"/>
    <lineage>
        <taxon>Bacteria</taxon>
        <taxon>Pseudomonadati</taxon>
        <taxon>Pseudomonadota</taxon>
        <taxon>Betaproteobacteria</taxon>
        <taxon>Burkholderiales</taxon>
        <taxon>Sphaerotilaceae</taxon>
        <taxon>Caldimonas</taxon>
    </lineage>
</organism>
<evidence type="ECO:0000256" key="4">
    <source>
        <dbReference type="ARBA" id="ARBA00022692"/>
    </source>
</evidence>
<keyword evidence="6 8" id="KW-0472">Membrane</keyword>
<reference evidence="10 11" key="1">
    <citation type="submission" date="2018-02" db="EMBL/GenBank/DDBJ databases">
        <title>Reclassifiation of [Polyangium] brachysporum DSM 7029 as Guopingzhaonella breviflexa gen. nov., sp. nov., a member of the family Comamonadaceae.</title>
        <authorList>
            <person name="Tang B."/>
        </authorList>
    </citation>
    <scope>NUCLEOTIDE SEQUENCE [LARGE SCALE GENOMIC DNA]</scope>
    <source>
        <strain evidence="10 11">BCRC 80649</strain>
    </source>
</reference>
<dbReference type="NCBIfam" id="TIGR02209">
    <property type="entry name" value="ftsL_broad"/>
    <property type="match status" value="1"/>
</dbReference>
<evidence type="ECO:0000256" key="6">
    <source>
        <dbReference type="ARBA" id="ARBA00023136"/>
    </source>
</evidence>
<dbReference type="Proteomes" id="UP000238605">
    <property type="component" value="Unassembled WGS sequence"/>
</dbReference>
<dbReference type="GO" id="GO:0005886">
    <property type="term" value="C:plasma membrane"/>
    <property type="evidence" value="ECO:0007669"/>
    <property type="project" value="UniProtKB-SubCell"/>
</dbReference>
<accession>A0A2S5SZX4</accession>
<gene>
    <name evidence="8 10" type="primary">ftsL</name>
    <name evidence="10" type="ORF">C1704_01550</name>
</gene>
<keyword evidence="2 8" id="KW-1003">Cell membrane</keyword>
<dbReference type="OrthoDB" id="5298556at2"/>
<dbReference type="RefSeq" id="WP_104300275.1">
    <property type="nucleotide sequence ID" value="NZ_PSNX01000001.1"/>
</dbReference>
<comment type="subcellular location">
    <subcellularLocation>
        <location evidence="8">Cell inner membrane</location>
        <topology evidence="8">Single-pass type II membrane protein</topology>
    </subcellularLocation>
    <subcellularLocation>
        <location evidence="1">Cell membrane</location>
        <topology evidence="1">Single-pass type II membrane protein</topology>
    </subcellularLocation>
    <text evidence="8">Localizes to the division septum where it forms a ring structure.</text>
</comment>